<name>A0A2D0N651_FLAN2</name>
<evidence type="ECO:0000313" key="4">
    <source>
        <dbReference type="Proteomes" id="UP000223913"/>
    </source>
</evidence>
<evidence type="ECO:0000256" key="1">
    <source>
        <dbReference type="ARBA" id="ARBA00022729"/>
    </source>
</evidence>
<sequence>MRQMLAFMIVGISMLIGSCGQSEDTPVSQFTRLSPEESGFTFENRLTFRNDFNVYTYRNFYNGGGVGIGDVNNDGFVDVYMTANMEPNHLYLNKGDLTFEDVTEQAGVAGSRSWSTGVSMVDINGDGWLDIYVCNSGDVGGDNKQNELFINQKDGSFREEAEKYGLADRGYSTHAAFFDFDKDGDLDVYLLNNSFQPIGTFNLRKNERPNRHKEGGDKLYRNDNGQFTDISEAAGIYGSVIGFGLGVTVGDINLDGWPDLYISNDFFERDYIYMNNGDGTFREDLENQMKSISAASMGADMADINNDGYPDIFVTEMLPEPNNRLKTKTTFEDWNKYQYNLENGYYHQFTRNMLQLNNGDSSFSEIGRLAGVEATDWSWGALICDFDNDGLRDLFIANGIYGDLTDQDYINYISNEEVLKSIITEGGVDYKSLTEIIPSNKIPNYMYKNKGGLEFDNVTTDWGLDTPSHSNGSAYADLDNDGDMDLVINNVNEQSWIYINQNDQKQQDNHYLKLVLTGSGQNQQAVGTRIELFAGGEKLYYEHVPVRGFQSSVDPRPNFGLGDATIVDSILIHWPFATGDDAQERITKLTNVAADQILTVSSESATVAQQRIAGASAPIQFRDISVSSGVDYLHRESRYIDFDRDRLLYHMLSAEGPAMCSGDLNGDGRADFFIGGASGQTGRIYLQGTDGRYRAITPAAFEEDKQKEDIECSCFDADGDQDLDIYIASGSSEFPNNSSELIDRLYLNQGNGTFIKSNQVLPSFNFENSSCVVPADFDGDGDQDLFVGTRAKPNLVGVPVDGYLLENDGTGNFKDVAKSRAPALKKLGMITDAVWSDIDGDDDQDLLVIGEWMGIKVFRNDGGNLTDASSAMQLDSTNGWWNSIEAADLDEDGDMDFVVTNHGHNSRFSASREKPVTMYLNDFDRNGAVDPIICVYLGDKSYPLALRHDLIEQLPALKKLYVKYESYKEATMEDIFAPELLEQSMVSEVYRLESSVLINNGSEGFAIKSLPVQAQLSPMYAIAVQDFNEDGHVDILLGGNFFYSKPEVGIYDASFGTLLLGDGKGDFRYVRNQDINLKIKEQVRQFAIIPNGDRKDLVIARNNASVLVYTY</sequence>
<reference evidence="3 4" key="1">
    <citation type="submission" date="2017-10" db="EMBL/GenBank/DDBJ databases">
        <title>The draft genome sequence of Lewinella nigricans NBRC 102662.</title>
        <authorList>
            <person name="Wang K."/>
        </authorList>
    </citation>
    <scope>NUCLEOTIDE SEQUENCE [LARGE SCALE GENOMIC DNA]</scope>
    <source>
        <strain evidence="3 4">NBRC 102662</strain>
    </source>
</reference>
<dbReference type="OrthoDB" id="9816120at2"/>
<dbReference type="Pfam" id="PF13517">
    <property type="entry name" value="FG-GAP_3"/>
    <property type="match status" value="5"/>
</dbReference>
<keyword evidence="1" id="KW-0732">Signal</keyword>
<keyword evidence="4" id="KW-1185">Reference proteome</keyword>
<accession>A0A2D0N651</accession>
<evidence type="ECO:0000259" key="2">
    <source>
        <dbReference type="Pfam" id="PF07593"/>
    </source>
</evidence>
<dbReference type="InterPro" id="IPR027039">
    <property type="entry name" value="Crtac1"/>
</dbReference>
<feature type="domain" description="ASPIC/UnbV" evidence="2">
    <location>
        <begin position="525"/>
        <end position="599"/>
    </location>
</feature>
<evidence type="ECO:0000313" key="3">
    <source>
        <dbReference type="EMBL" id="PHN03868.1"/>
    </source>
</evidence>
<dbReference type="EMBL" id="PDUD01000029">
    <property type="protein sequence ID" value="PHN03868.1"/>
    <property type="molecule type" value="Genomic_DNA"/>
</dbReference>
<proteinExistence type="predicted"/>
<protein>
    <recommendedName>
        <fullName evidence="2">ASPIC/UnbV domain-containing protein</fullName>
    </recommendedName>
</protein>
<dbReference type="Pfam" id="PF07593">
    <property type="entry name" value="UnbV_ASPIC"/>
    <property type="match status" value="1"/>
</dbReference>
<dbReference type="InterPro" id="IPR028994">
    <property type="entry name" value="Integrin_alpha_N"/>
</dbReference>
<dbReference type="Gene3D" id="2.130.10.130">
    <property type="entry name" value="Integrin alpha, N-terminal"/>
    <property type="match status" value="4"/>
</dbReference>
<dbReference type="SUPFAM" id="SSF69318">
    <property type="entry name" value="Integrin alpha N-terminal domain"/>
    <property type="match status" value="3"/>
</dbReference>
<organism evidence="3 4">
    <name type="scientific">Flavilitoribacter nigricans (strain ATCC 23147 / DSM 23189 / NBRC 102662 / NCIMB 1420 / SS-2)</name>
    <name type="common">Lewinella nigricans</name>
    <dbReference type="NCBI Taxonomy" id="1122177"/>
    <lineage>
        <taxon>Bacteria</taxon>
        <taxon>Pseudomonadati</taxon>
        <taxon>Bacteroidota</taxon>
        <taxon>Saprospiria</taxon>
        <taxon>Saprospirales</taxon>
        <taxon>Lewinellaceae</taxon>
        <taxon>Flavilitoribacter</taxon>
    </lineage>
</organism>
<dbReference type="PANTHER" id="PTHR16026">
    <property type="entry name" value="CARTILAGE ACIDIC PROTEIN 1"/>
    <property type="match status" value="1"/>
</dbReference>
<comment type="caution">
    <text evidence="3">The sequence shown here is derived from an EMBL/GenBank/DDBJ whole genome shotgun (WGS) entry which is preliminary data.</text>
</comment>
<dbReference type="AlphaFoldDB" id="A0A2D0N651"/>
<dbReference type="InterPro" id="IPR011519">
    <property type="entry name" value="UnbV_ASPIC"/>
</dbReference>
<dbReference type="PROSITE" id="PS51257">
    <property type="entry name" value="PROKAR_LIPOPROTEIN"/>
    <property type="match status" value="1"/>
</dbReference>
<dbReference type="PANTHER" id="PTHR16026:SF0">
    <property type="entry name" value="CARTILAGE ACIDIC PROTEIN 1"/>
    <property type="match status" value="1"/>
</dbReference>
<dbReference type="Proteomes" id="UP000223913">
    <property type="component" value="Unassembled WGS sequence"/>
</dbReference>
<gene>
    <name evidence="3" type="ORF">CRP01_25180</name>
</gene>
<dbReference type="Pfam" id="PF01839">
    <property type="entry name" value="FG-GAP"/>
    <property type="match status" value="1"/>
</dbReference>
<dbReference type="InterPro" id="IPR013517">
    <property type="entry name" value="FG-GAP"/>
</dbReference>